<evidence type="ECO:0000313" key="2">
    <source>
        <dbReference type="EMBL" id="EJF59089.1"/>
    </source>
</evidence>
<dbReference type="AlphaFoldDB" id="R7SSC2"/>
<organism evidence="2 3">
    <name type="scientific">Dichomitus squalens (strain LYAD-421)</name>
    <name type="common">Western red white-rot fungus</name>
    <dbReference type="NCBI Taxonomy" id="732165"/>
    <lineage>
        <taxon>Eukaryota</taxon>
        <taxon>Fungi</taxon>
        <taxon>Dikarya</taxon>
        <taxon>Basidiomycota</taxon>
        <taxon>Agaricomycotina</taxon>
        <taxon>Agaricomycetes</taxon>
        <taxon>Polyporales</taxon>
        <taxon>Polyporaceae</taxon>
        <taxon>Dichomitus</taxon>
    </lineage>
</organism>
<evidence type="ECO:0000259" key="1">
    <source>
        <dbReference type="Pfam" id="PF20151"/>
    </source>
</evidence>
<dbReference type="HOGENOM" id="CLU_2469041_0_0_1"/>
<dbReference type="OMA" id="IINGNYC"/>
<dbReference type="Proteomes" id="UP000053319">
    <property type="component" value="Unassembled WGS sequence"/>
</dbReference>
<evidence type="ECO:0000313" key="3">
    <source>
        <dbReference type="Proteomes" id="UP000053319"/>
    </source>
</evidence>
<accession>R7SSC2</accession>
<dbReference type="Pfam" id="PF20151">
    <property type="entry name" value="DUF6533"/>
    <property type="match status" value="1"/>
</dbReference>
<sequence>MADSSAGIISMIESIINGNYCNDALLAFVTYEYTITLSLEVDLFWRRQLTGAGILFLLNRYLTLALRASIIVEGYITSSTRYGPISNE</sequence>
<dbReference type="GeneID" id="18839557"/>
<feature type="domain" description="DUF6533" evidence="1">
    <location>
        <begin position="20"/>
        <end position="65"/>
    </location>
</feature>
<gene>
    <name evidence="2" type="ORF">DICSQDRAFT_172411</name>
</gene>
<dbReference type="KEGG" id="dsq:DICSQDRAFT_172411"/>
<dbReference type="InterPro" id="IPR045340">
    <property type="entry name" value="DUF6533"/>
</dbReference>
<dbReference type="EMBL" id="JH719428">
    <property type="protein sequence ID" value="EJF59089.1"/>
    <property type="molecule type" value="Genomic_DNA"/>
</dbReference>
<name>R7SSC2_DICSQ</name>
<dbReference type="RefSeq" id="XP_007368209.1">
    <property type="nucleotide sequence ID" value="XM_007368147.1"/>
</dbReference>
<protein>
    <recommendedName>
        <fullName evidence="1">DUF6533 domain-containing protein</fullName>
    </recommendedName>
</protein>
<reference evidence="2 3" key="1">
    <citation type="journal article" date="2012" name="Science">
        <title>The Paleozoic origin of enzymatic lignin decomposition reconstructed from 31 fungal genomes.</title>
        <authorList>
            <person name="Floudas D."/>
            <person name="Binder M."/>
            <person name="Riley R."/>
            <person name="Barry K."/>
            <person name="Blanchette R.A."/>
            <person name="Henrissat B."/>
            <person name="Martinez A.T."/>
            <person name="Otillar R."/>
            <person name="Spatafora J.W."/>
            <person name="Yadav J.S."/>
            <person name="Aerts A."/>
            <person name="Benoit I."/>
            <person name="Boyd A."/>
            <person name="Carlson A."/>
            <person name="Copeland A."/>
            <person name="Coutinho P.M."/>
            <person name="de Vries R.P."/>
            <person name="Ferreira P."/>
            <person name="Findley K."/>
            <person name="Foster B."/>
            <person name="Gaskell J."/>
            <person name="Glotzer D."/>
            <person name="Gorecki P."/>
            <person name="Heitman J."/>
            <person name="Hesse C."/>
            <person name="Hori C."/>
            <person name="Igarashi K."/>
            <person name="Jurgens J.A."/>
            <person name="Kallen N."/>
            <person name="Kersten P."/>
            <person name="Kohler A."/>
            <person name="Kuees U."/>
            <person name="Kumar T.K.A."/>
            <person name="Kuo A."/>
            <person name="LaButti K."/>
            <person name="Larrondo L.F."/>
            <person name="Lindquist E."/>
            <person name="Ling A."/>
            <person name="Lombard V."/>
            <person name="Lucas S."/>
            <person name="Lundell T."/>
            <person name="Martin R."/>
            <person name="McLaughlin D.J."/>
            <person name="Morgenstern I."/>
            <person name="Morin E."/>
            <person name="Murat C."/>
            <person name="Nagy L.G."/>
            <person name="Nolan M."/>
            <person name="Ohm R.A."/>
            <person name="Patyshakuliyeva A."/>
            <person name="Rokas A."/>
            <person name="Ruiz-Duenas F.J."/>
            <person name="Sabat G."/>
            <person name="Salamov A."/>
            <person name="Samejima M."/>
            <person name="Schmutz J."/>
            <person name="Slot J.C."/>
            <person name="St John F."/>
            <person name="Stenlid J."/>
            <person name="Sun H."/>
            <person name="Sun S."/>
            <person name="Syed K."/>
            <person name="Tsang A."/>
            <person name="Wiebenga A."/>
            <person name="Young D."/>
            <person name="Pisabarro A."/>
            <person name="Eastwood D.C."/>
            <person name="Martin F."/>
            <person name="Cullen D."/>
            <person name="Grigoriev I.V."/>
            <person name="Hibbett D.S."/>
        </authorList>
    </citation>
    <scope>NUCLEOTIDE SEQUENCE [LARGE SCALE GENOMIC DNA]</scope>
    <source>
        <strain evidence="2 3">LYAD-421 SS1</strain>
    </source>
</reference>
<proteinExistence type="predicted"/>